<evidence type="ECO:0000256" key="1">
    <source>
        <dbReference type="ARBA" id="ARBA00004167"/>
    </source>
</evidence>
<organism evidence="8 9">
    <name type="scientific">Physocladia obscura</name>
    <dbReference type="NCBI Taxonomy" id="109957"/>
    <lineage>
        <taxon>Eukaryota</taxon>
        <taxon>Fungi</taxon>
        <taxon>Fungi incertae sedis</taxon>
        <taxon>Chytridiomycota</taxon>
        <taxon>Chytridiomycota incertae sedis</taxon>
        <taxon>Chytridiomycetes</taxon>
        <taxon>Chytridiales</taxon>
        <taxon>Chytriomycetaceae</taxon>
        <taxon>Physocladia</taxon>
    </lineage>
</organism>
<feature type="transmembrane region" description="Helical" evidence="7">
    <location>
        <begin position="86"/>
        <end position="108"/>
    </location>
</feature>
<keyword evidence="5" id="KW-0175">Coiled coil</keyword>
<name>A0AAD5T2G9_9FUNG</name>
<keyword evidence="3 7" id="KW-1133">Transmembrane helix</keyword>
<feature type="compositionally biased region" description="Pro residues" evidence="6">
    <location>
        <begin position="227"/>
        <end position="239"/>
    </location>
</feature>
<dbReference type="InterPro" id="IPR051694">
    <property type="entry name" value="Immunoregulatory_rcpt-like"/>
</dbReference>
<gene>
    <name evidence="8" type="ORF">HK100_011744</name>
</gene>
<feature type="compositionally biased region" description="Low complexity" evidence="6">
    <location>
        <begin position="240"/>
        <end position="254"/>
    </location>
</feature>
<feature type="coiled-coil region" evidence="5">
    <location>
        <begin position="112"/>
        <end position="146"/>
    </location>
</feature>
<feature type="region of interest" description="Disordered" evidence="6">
    <location>
        <begin position="271"/>
        <end position="293"/>
    </location>
</feature>
<feature type="region of interest" description="Disordered" evidence="6">
    <location>
        <begin position="220"/>
        <end position="254"/>
    </location>
</feature>
<proteinExistence type="predicted"/>
<sequence length="441" mass="48783">MSSTTQSSPQTQTTSKSRQTTFSSAPGTSKNAKSISSKIPVASHTSTSTSIKHLLNNFNQAANNNSTTSSITDSNNSNSGSLSSGVITGIVLGAILALLAILVYVLTFRRHRKEKLRKAQELNERNEALDNERHREQQLLHDEQQRIQADRIELRELVMEPNEFSGQSSGLSGLRGRTALSEQNNKLTEQKNELSGRNNELSERNELLSVNANKTEINYNTSQHPQQQPPTPSSSPPPLQHQQQQQQQQQPKQSLFSAAIARMRPHTPHLATTQLSQPQPPLPSSSSSSSPHLDPLLEQKIELMSADVDVKDKKGKGRFTGVEMDAPRRQELISIMLKIPDDPKRWSVTHVGIWVAYSCRVGNGGNGNGNDGLETSMGEEEVRKIVGAQGITGATLLKMGMPELMGLFKMDKDPDMHNKLRSAILDLRYYVDEKEIRESLL</sequence>
<keyword evidence="4 7" id="KW-0472">Membrane</keyword>
<evidence type="ECO:0000256" key="6">
    <source>
        <dbReference type="SAM" id="MobiDB-lite"/>
    </source>
</evidence>
<evidence type="ECO:0000256" key="3">
    <source>
        <dbReference type="ARBA" id="ARBA00022989"/>
    </source>
</evidence>
<comment type="subcellular location">
    <subcellularLocation>
        <location evidence="1">Membrane</location>
        <topology evidence="1">Single-pass membrane protein</topology>
    </subcellularLocation>
</comment>
<evidence type="ECO:0000256" key="4">
    <source>
        <dbReference type="ARBA" id="ARBA00023136"/>
    </source>
</evidence>
<dbReference type="Proteomes" id="UP001211907">
    <property type="component" value="Unassembled WGS sequence"/>
</dbReference>
<dbReference type="GO" id="GO:0071944">
    <property type="term" value="C:cell periphery"/>
    <property type="evidence" value="ECO:0007669"/>
    <property type="project" value="UniProtKB-ARBA"/>
</dbReference>
<evidence type="ECO:0000256" key="2">
    <source>
        <dbReference type="ARBA" id="ARBA00022692"/>
    </source>
</evidence>
<reference evidence="8" key="1">
    <citation type="submission" date="2020-05" db="EMBL/GenBank/DDBJ databases">
        <title>Phylogenomic resolution of chytrid fungi.</title>
        <authorList>
            <person name="Stajich J.E."/>
            <person name="Amses K."/>
            <person name="Simmons R."/>
            <person name="Seto K."/>
            <person name="Myers J."/>
            <person name="Bonds A."/>
            <person name="Quandt C.A."/>
            <person name="Barry K."/>
            <person name="Liu P."/>
            <person name="Grigoriev I."/>
            <person name="Longcore J.E."/>
            <person name="James T.Y."/>
        </authorList>
    </citation>
    <scope>NUCLEOTIDE SEQUENCE</scope>
    <source>
        <strain evidence="8">JEL0513</strain>
    </source>
</reference>
<feature type="compositionally biased region" description="Low complexity" evidence="6">
    <location>
        <begin position="1"/>
        <end position="24"/>
    </location>
</feature>
<comment type="caution">
    <text evidence="8">The sequence shown here is derived from an EMBL/GenBank/DDBJ whole genome shotgun (WGS) entry which is preliminary data.</text>
</comment>
<evidence type="ECO:0000256" key="5">
    <source>
        <dbReference type="SAM" id="Coils"/>
    </source>
</evidence>
<evidence type="ECO:0000313" key="8">
    <source>
        <dbReference type="EMBL" id="KAJ3123030.1"/>
    </source>
</evidence>
<dbReference type="PANTHER" id="PTHR15549">
    <property type="entry name" value="PAIRED IMMUNOGLOBULIN-LIKE TYPE 2 RECEPTOR"/>
    <property type="match status" value="1"/>
</dbReference>
<evidence type="ECO:0000256" key="7">
    <source>
        <dbReference type="SAM" id="Phobius"/>
    </source>
</evidence>
<feature type="compositionally biased region" description="Polar residues" evidence="6">
    <location>
        <begin position="25"/>
        <end position="41"/>
    </location>
</feature>
<feature type="region of interest" description="Disordered" evidence="6">
    <location>
        <begin position="1"/>
        <end position="41"/>
    </location>
</feature>
<dbReference type="GO" id="GO:0016020">
    <property type="term" value="C:membrane"/>
    <property type="evidence" value="ECO:0007669"/>
    <property type="project" value="UniProtKB-SubCell"/>
</dbReference>
<dbReference type="EMBL" id="JADGJH010000765">
    <property type="protein sequence ID" value="KAJ3123030.1"/>
    <property type="molecule type" value="Genomic_DNA"/>
</dbReference>
<accession>A0AAD5T2G9</accession>
<feature type="region of interest" description="Disordered" evidence="6">
    <location>
        <begin position="183"/>
        <end position="205"/>
    </location>
</feature>
<protein>
    <submittedName>
        <fullName evidence="8">Uncharacterized protein</fullName>
    </submittedName>
</protein>
<evidence type="ECO:0000313" key="9">
    <source>
        <dbReference type="Proteomes" id="UP001211907"/>
    </source>
</evidence>
<feature type="compositionally biased region" description="Basic and acidic residues" evidence="6">
    <location>
        <begin position="188"/>
        <end position="205"/>
    </location>
</feature>
<dbReference type="AlphaFoldDB" id="A0AAD5T2G9"/>
<feature type="compositionally biased region" description="Low complexity" evidence="6">
    <location>
        <begin position="284"/>
        <end position="293"/>
    </location>
</feature>
<keyword evidence="2 7" id="KW-0812">Transmembrane</keyword>
<keyword evidence="9" id="KW-1185">Reference proteome</keyword>